<evidence type="ECO:0000259" key="7">
    <source>
        <dbReference type="Pfam" id="PF04557"/>
    </source>
</evidence>
<protein>
    <recommendedName>
        <fullName evidence="7">Glutaminyl-tRNA synthetase class Ib non-specific RNA-binding domain-containing protein</fullName>
    </recommendedName>
</protein>
<accession>A0AAD9L4C0</accession>
<dbReference type="EMBL" id="JAODUO010000323">
    <property type="protein sequence ID" value="KAK2183123.1"/>
    <property type="molecule type" value="Genomic_DNA"/>
</dbReference>
<keyword evidence="1" id="KW-0436">Ligase</keyword>
<dbReference type="InterPro" id="IPR042559">
    <property type="entry name" value="Gln-tRNA-synth_Ib_RNA-bd_N_2"/>
</dbReference>
<dbReference type="GO" id="GO:0005737">
    <property type="term" value="C:cytoplasm"/>
    <property type="evidence" value="ECO:0007669"/>
    <property type="project" value="InterPro"/>
</dbReference>
<evidence type="ECO:0000256" key="4">
    <source>
        <dbReference type="ARBA" id="ARBA00022917"/>
    </source>
</evidence>
<feature type="domain" description="Glutaminyl-tRNA synthetase class Ib non-specific RNA-binding" evidence="7">
    <location>
        <begin position="20"/>
        <end position="101"/>
    </location>
</feature>
<evidence type="ECO:0000256" key="5">
    <source>
        <dbReference type="ARBA" id="ARBA00023146"/>
    </source>
</evidence>
<dbReference type="FunFam" id="1.10.10.2420:FF:000001">
    <property type="entry name" value="Glutamine--tRNA ligase cytoplasmic"/>
    <property type="match status" value="1"/>
</dbReference>
<dbReference type="GO" id="GO:0004819">
    <property type="term" value="F:glutamine-tRNA ligase activity"/>
    <property type="evidence" value="ECO:0007669"/>
    <property type="project" value="InterPro"/>
</dbReference>
<sequence>MGVLMGEVRKLLPWADGKAIKNEVDIQVLELLGPKTEADLQKKPTKDTKPAQKAGKAGKAESGKKEAASIESTESVFGEDGHVKSFMELAGAAVKFHKTGE</sequence>
<evidence type="ECO:0000313" key="9">
    <source>
        <dbReference type="Proteomes" id="UP001209878"/>
    </source>
</evidence>
<keyword evidence="3" id="KW-0067">ATP-binding</keyword>
<keyword evidence="9" id="KW-1185">Reference proteome</keyword>
<evidence type="ECO:0000313" key="8">
    <source>
        <dbReference type="EMBL" id="KAK2183123.1"/>
    </source>
</evidence>
<feature type="compositionally biased region" description="Basic and acidic residues" evidence="6">
    <location>
        <begin position="58"/>
        <end position="68"/>
    </location>
</feature>
<evidence type="ECO:0000256" key="6">
    <source>
        <dbReference type="SAM" id="MobiDB-lite"/>
    </source>
</evidence>
<dbReference type="AlphaFoldDB" id="A0AAD9L4C0"/>
<organism evidence="8 9">
    <name type="scientific">Ridgeia piscesae</name>
    <name type="common">Tubeworm</name>
    <dbReference type="NCBI Taxonomy" id="27915"/>
    <lineage>
        <taxon>Eukaryota</taxon>
        <taxon>Metazoa</taxon>
        <taxon>Spiralia</taxon>
        <taxon>Lophotrochozoa</taxon>
        <taxon>Annelida</taxon>
        <taxon>Polychaeta</taxon>
        <taxon>Sedentaria</taxon>
        <taxon>Canalipalpata</taxon>
        <taxon>Sabellida</taxon>
        <taxon>Siboglinidae</taxon>
        <taxon>Ridgeia</taxon>
    </lineage>
</organism>
<comment type="caution">
    <text evidence="8">The sequence shown here is derived from an EMBL/GenBank/DDBJ whole genome shotgun (WGS) entry which is preliminary data.</text>
</comment>
<dbReference type="Proteomes" id="UP001209878">
    <property type="component" value="Unassembled WGS sequence"/>
</dbReference>
<feature type="compositionally biased region" description="Basic and acidic residues" evidence="6">
    <location>
        <begin position="36"/>
        <end position="50"/>
    </location>
</feature>
<reference evidence="8" key="1">
    <citation type="journal article" date="2023" name="Mol. Biol. Evol.">
        <title>Third-Generation Sequencing Reveals the Adaptive Role of the Epigenome in Three Deep-Sea Polychaetes.</title>
        <authorList>
            <person name="Perez M."/>
            <person name="Aroh O."/>
            <person name="Sun Y."/>
            <person name="Lan Y."/>
            <person name="Juniper S.K."/>
            <person name="Young C.R."/>
            <person name="Angers B."/>
            <person name="Qian P.Y."/>
        </authorList>
    </citation>
    <scope>NUCLEOTIDE SEQUENCE</scope>
    <source>
        <strain evidence="8">R07B-5</strain>
    </source>
</reference>
<evidence type="ECO:0000256" key="3">
    <source>
        <dbReference type="ARBA" id="ARBA00022840"/>
    </source>
</evidence>
<feature type="region of interest" description="Disordered" evidence="6">
    <location>
        <begin position="35"/>
        <end position="74"/>
    </location>
</feature>
<keyword evidence="5" id="KW-0030">Aminoacyl-tRNA synthetase</keyword>
<evidence type="ECO:0000256" key="2">
    <source>
        <dbReference type="ARBA" id="ARBA00022741"/>
    </source>
</evidence>
<keyword evidence="4" id="KW-0648">Protein biosynthesis</keyword>
<dbReference type="Pfam" id="PF04557">
    <property type="entry name" value="tRNA_synt_1c_R2"/>
    <property type="match status" value="1"/>
</dbReference>
<dbReference type="InterPro" id="IPR007638">
    <property type="entry name" value="Gln-tRNA-synth_Ib_RNA-bd_2"/>
</dbReference>
<dbReference type="GO" id="GO:0006425">
    <property type="term" value="P:glutaminyl-tRNA aminoacylation"/>
    <property type="evidence" value="ECO:0007669"/>
    <property type="project" value="InterPro"/>
</dbReference>
<dbReference type="GO" id="GO:0005524">
    <property type="term" value="F:ATP binding"/>
    <property type="evidence" value="ECO:0007669"/>
    <property type="project" value="UniProtKB-KW"/>
</dbReference>
<evidence type="ECO:0000256" key="1">
    <source>
        <dbReference type="ARBA" id="ARBA00022598"/>
    </source>
</evidence>
<gene>
    <name evidence="8" type="ORF">NP493_323g06096</name>
</gene>
<keyword evidence="2" id="KW-0547">Nucleotide-binding</keyword>
<name>A0AAD9L4C0_RIDPI</name>
<dbReference type="Gene3D" id="1.10.10.2420">
    <property type="match status" value="1"/>
</dbReference>
<proteinExistence type="predicted"/>